<dbReference type="Pfam" id="PF00581">
    <property type="entry name" value="Rhodanese"/>
    <property type="match status" value="1"/>
</dbReference>
<dbReference type="InterPro" id="IPR001763">
    <property type="entry name" value="Rhodanese-like_dom"/>
</dbReference>
<dbReference type="PANTHER" id="PTHR44086:SF10">
    <property type="entry name" value="THIOSULFATE SULFURTRANSFERASE_RHODANESE-LIKE DOMAIN-CONTAINING PROTEIN 3"/>
    <property type="match status" value="1"/>
</dbReference>
<dbReference type="PROSITE" id="PS50206">
    <property type="entry name" value="RHODANESE_3"/>
    <property type="match status" value="1"/>
</dbReference>
<dbReference type="GO" id="GO:0005739">
    <property type="term" value="C:mitochondrion"/>
    <property type="evidence" value="ECO:0007669"/>
    <property type="project" value="TreeGrafter"/>
</dbReference>
<feature type="compositionally biased region" description="Acidic residues" evidence="1">
    <location>
        <begin position="121"/>
        <end position="135"/>
    </location>
</feature>
<evidence type="ECO:0000313" key="3">
    <source>
        <dbReference type="EMBL" id="KAK3869349.1"/>
    </source>
</evidence>
<dbReference type="SMART" id="SM00450">
    <property type="entry name" value="RHOD"/>
    <property type="match status" value="1"/>
</dbReference>
<dbReference type="EMBL" id="JAWQEG010002849">
    <property type="protein sequence ID" value="KAK3869349.1"/>
    <property type="molecule type" value="Genomic_DNA"/>
</dbReference>
<feature type="domain" description="Rhodanese" evidence="2">
    <location>
        <begin position="12"/>
        <end position="114"/>
    </location>
</feature>
<dbReference type="Proteomes" id="UP001286313">
    <property type="component" value="Unassembled WGS sequence"/>
</dbReference>
<sequence length="361" mass="41308">MEEITFDELATHLDNVTVIDVRNRNELEVCGQIPGSHCIPVTEIKYACDMEGDKFRERYGFDKPSPDDALVVCCRTGVRSKTACDLLQAKGFKRHRIYRGSFSEWEEKGGEVLKPGHPYEYDFEDDDNDDDDEYDQQQQQQQQQHHHCQHHCQQQQQQPQQQQQQPQQQQQQPQQQQQQQQRDRGQDCQQVDAVISSTTGQHGVTLSASTPPHPLYTSENFPRFPYSPNQSVSLLPSSSSTVMGSASKLREKLEEISADVLSSVDRRNYRCEPVCDEVLVPACLEECARRGQIRILCRLICYSIEVTCCACHKSCYSPFSQCYMDCPELDAACKDTCITLVTTCCQKEEEMINDSTENKKL</sequence>
<protein>
    <recommendedName>
        <fullName evidence="2">Rhodanese domain-containing protein</fullName>
    </recommendedName>
</protein>
<name>A0AAE1KBR2_PETCI</name>
<feature type="compositionally biased region" description="Low complexity" evidence="1">
    <location>
        <begin position="151"/>
        <end position="180"/>
    </location>
</feature>
<evidence type="ECO:0000256" key="1">
    <source>
        <dbReference type="SAM" id="MobiDB-lite"/>
    </source>
</evidence>
<keyword evidence="4" id="KW-1185">Reference proteome</keyword>
<evidence type="ECO:0000259" key="2">
    <source>
        <dbReference type="PROSITE" id="PS50206"/>
    </source>
</evidence>
<dbReference type="GO" id="GO:0004792">
    <property type="term" value="F:thiosulfate-cyanide sulfurtransferase activity"/>
    <property type="evidence" value="ECO:0007669"/>
    <property type="project" value="TreeGrafter"/>
</dbReference>
<dbReference type="PANTHER" id="PTHR44086">
    <property type="entry name" value="THIOSULFATE SULFURTRANSFERASE RDL2, MITOCHONDRIAL-RELATED"/>
    <property type="match status" value="1"/>
</dbReference>
<reference evidence="3" key="1">
    <citation type="submission" date="2023-10" db="EMBL/GenBank/DDBJ databases">
        <title>Genome assemblies of two species of porcelain crab, Petrolisthes cinctipes and Petrolisthes manimaculis (Anomura: Porcellanidae).</title>
        <authorList>
            <person name="Angst P."/>
        </authorList>
    </citation>
    <scope>NUCLEOTIDE SEQUENCE</scope>
    <source>
        <strain evidence="3">PB745_01</strain>
        <tissue evidence="3">Gill</tissue>
    </source>
</reference>
<dbReference type="AlphaFoldDB" id="A0AAE1KBR2"/>
<feature type="region of interest" description="Disordered" evidence="1">
    <location>
        <begin position="109"/>
        <end position="189"/>
    </location>
</feature>
<dbReference type="InterPro" id="IPR036873">
    <property type="entry name" value="Rhodanese-like_dom_sf"/>
</dbReference>
<dbReference type="Gene3D" id="3.40.250.10">
    <property type="entry name" value="Rhodanese-like domain"/>
    <property type="match status" value="1"/>
</dbReference>
<gene>
    <name evidence="3" type="ORF">Pcinc_025333</name>
</gene>
<organism evidence="3 4">
    <name type="scientific">Petrolisthes cinctipes</name>
    <name type="common">Flat porcelain crab</name>
    <dbReference type="NCBI Taxonomy" id="88211"/>
    <lineage>
        <taxon>Eukaryota</taxon>
        <taxon>Metazoa</taxon>
        <taxon>Ecdysozoa</taxon>
        <taxon>Arthropoda</taxon>
        <taxon>Crustacea</taxon>
        <taxon>Multicrustacea</taxon>
        <taxon>Malacostraca</taxon>
        <taxon>Eumalacostraca</taxon>
        <taxon>Eucarida</taxon>
        <taxon>Decapoda</taxon>
        <taxon>Pleocyemata</taxon>
        <taxon>Anomura</taxon>
        <taxon>Galatheoidea</taxon>
        <taxon>Porcellanidae</taxon>
        <taxon>Petrolisthes</taxon>
    </lineage>
</organism>
<accession>A0AAE1KBR2</accession>
<evidence type="ECO:0000313" key="4">
    <source>
        <dbReference type="Proteomes" id="UP001286313"/>
    </source>
</evidence>
<dbReference type="SUPFAM" id="SSF52821">
    <property type="entry name" value="Rhodanese/Cell cycle control phosphatase"/>
    <property type="match status" value="1"/>
</dbReference>
<proteinExistence type="predicted"/>
<comment type="caution">
    <text evidence="3">The sequence shown here is derived from an EMBL/GenBank/DDBJ whole genome shotgun (WGS) entry which is preliminary data.</text>
</comment>